<dbReference type="OrthoDB" id="5422293at2759"/>
<reference evidence="2" key="1">
    <citation type="journal article" date="2020" name="Stud. Mycol.">
        <title>101 Dothideomycetes genomes: a test case for predicting lifestyles and emergence of pathogens.</title>
        <authorList>
            <person name="Haridas S."/>
            <person name="Albert R."/>
            <person name="Binder M."/>
            <person name="Bloem J."/>
            <person name="Labutti K."/>
            <person name="Salamov A."/>
            <person name="Andreopoulos B."/>
            <person name="Baker S."/>
            <person name="Barry K."/>
            <person name="Bills G."/>
            <person name="Bluhm B."/>
            <person name="Cannon C."/>
            <person name="Castanera R."/>
            <person name="Culley D."/>
            <person name="Daum C."/>
            <person name="Ezra D."/>
            <person name="Gonzalez J."/>
            <person name="Henrissat B."/>
            <person name="Kuo A."/>
            <person name="Liang C."/>
            <person name="Lipzen A."/>
            <person name="Lutzoni F."/>
            <person name="Magnuson J."/>
            <person name="Mondo S."/>
            <person name="Nolan M."/>
            <person name="Ohm R."/>
            <person name="Pangilinan J."/>
            <person name="Park H.-J."/>
            <person name="Ramirez L."/>
            <person name="Alfaro M."/>
            <person name="Sun H."/>
            <person name="Tritt A."/>
            <person name="Yoshinaga Y."/>
            <person name="Zwiers L.-H."/>
            <person name="Turgeon B."/>
            <person name="Goodwin S."/>
            <person name="Spatafora J."/>
            <person name="Crous P."/>
            <person name="Grigoriev I."/>
        </authorList>
    </citation>
    <scope>NUCLEOTIDE SEQUENCE</scope>
    <source>
        <strain evidence="2">SCOH1-5</strain>
    </source>
</reference>
<dbReference type="Proteomes" id="UP000799539">
    <property type="component" value="Unassembled WGS sequence"/>
</dbReference>
<proteinExistence type="predicted"/>
<feature type="region of interest" description="Disordered" evidence="1">
    <location>
        <begin position="1"/>
        <end position="21"/>
    </location>
</feature>
<name>A0A6A6F117_9PEZI</name>
<evidence type="ECO:0000256" key="1">
    <source>
        <dbReference type="SAM" id="MobiDB-lite"/>
    </source>
</evidence>
<protein>
    <submittedName>
        <fullName evidence="2">Uncharacterized protein</fullName>
    </submittedName>
</protein>
<sequence length="185" mass="21447">MGCTLSKSRSSKYPPPPGPSVMLSSPRNLYYVQRPKHRKSDTPLRTIYRIYWAIVMDDTIIMRNEIEYFWTRKEASWVVCNVAKPPDQDLEQFAIISAIPFFLAAAFNRLIDLGLPRDSTKSILTSEELEVLAKRPKVFERVPQWAEQALYLPTEGLGTPQTTEQADPFMLQKNVWVHRLHVYFT</sequence>
<dbReference type="EMBL" id="ML992706">
    <property type="protein sequence ID" value="KAF2207123.1"/>
    <property type="molecule type" value="Genomic_DNA"/>
</dbReference>
<accession>A0A6A6F117</accession>
<gene>
    <name evidence="2" type="ORF">CERZMDRAFT_102620</name>
</gene>
<feature type="compositionally biased region" description="Low complexity" evidence="1">
    <location>
        <begin position="1"/>
        <end position="12"/>
    </location>
</feature>
<organism evidence="2 3">
    <name type="scientific">Cercospora zeae-maydis SCOH1-5</name>
    <dbReference type="NCBI Taxonomy" id="717836"/>
    <lineage>
        <taxon>Eukaryota</taxon>
        <taxon>Fungi</taxon>
        <taxon>Dikarya</taxon>
        <taxon>Ascomycota</taxon>
        <taxon>Pezizomycotina</taxon>
        <taxon>Dothideomycetes</taxon>
        <taxon>Dothideomycetidae</taxon>
        <taxon>Mycosphaerellales</taxon>
        <taxon>Mycosphaerellaceae</taxon>
        <taxon>Cercospora</taxon>
    </lineage>
</organism>
<evidence type="ECO:0000313" key="3">
    <source>
        <dbReference type="Proteomes" id="UP000799539"/>
    </source>
</evidence>
<evidence type="ECO:0000313" key="2">
    <source>
        <dbReference type="EMBL" id="KAF2207123.1"/>
    </source>
</evidence>
<dbReference type="AlphaFoldDB" id="A0A6A6F117"/>
<keyword evidence="3" id="KW-1185">Reference proteome</keyword>